<keyword evidence="4" id="KW-1185">Reference proteome</keyword>
<keyword evidence="2" id="KW-0812">Transmembrane</keyword>
<keyword evidence="2" id="KW-1133">Transmembrane helix</keyword>
<dbReference type="OrthoDB" id="4022834at2759"/>
<dbReference type="EMBL" id="JAGSYN010000031">
    <property type="protein sequence ID" value="KAG7666210.1"/>
    <property type="molecule type" value="Genomic_DNA"/>
</dbReference>
<organism evidence="3 4">
    <name type="scientific">[Candida] subhashii</name>
    <dbReference type="NCBI Taxonomy" id="561895"/>
    <lineage>
        <taxon>Eukaryota</taxon>
        <taxon>Fungi</taxon>
        <taxon>Dikarya</taxon>
        <taxon>Ascomycota</taxon>
        <taxon>Saccharomycotina</taxon>
        <taxon>Pichiomycetes</taxon>
        <taxon>Debaryomycetaceae</taxon>
        <taxon>Spathaspora</taxon>
    </lineage>
</organism>
<comment type="caution">
    <text evidence="3">The sequence shown here is derived from an EMBL/GenBank/DDBJ whole genome shotgun (WGS) entry which is preliminary data.</text>
</comment>
<dbReference type="Proteomes" id="UP000694255">
    <property type="component" value="Unassembled WGS sequence"/>
</dbReference>
<keyword evidence="2" id="KW-0472">Membrane</keyword>
<feature type="transmembrane region" description="Helical" evidence="2">
    <location>
        <begin position="12"/>
        <end position="32"/>
    </location>
</feature>
<feature type="region of interest" description="Disordered" evidence="1">
    <location>
        <begin position="48"/>
        <end position="81"/>
    </location>
</feature>
<dbReference type="RefSeq" id="XP_049266442.1">
    <property type="nucleotide sequence ID" value="XM_049406341.1"/>
</dbReference>
<name>A0A8J5QXF9_9ASCO</name>
<dbReference type="AlphaFoldDB" id="A0A8J5QXF9"/>
<evidence type="ECO:0000313" key="4">
    <source>
        <dbReference type="Proteomes" id="UP000694255"/>
    </source>
</evidence>
<dbReference type="GeneID" id="73467056"/>
<accession>A0A8J5QXF9</accession>
<gene>
    <name evidence="3" type="ORF">J8A68_000255</name>
</gene>
<evidence type="ECO:0000313" key="3">
    <source>
        <dbReference type="EMBL" id="KAG7666210.1"/>
    </source>
</evidence>
<proteinExistence type="predicted"/>
<evidence type="ECO:0000256" key="1">
    <source>
        <dbReference type="SAM" id="MobiDB-lite"/>
    </source>
</evidence>
<reference evidence="3 4" key="1">
    <citation type="journal article" date="2021" name="DNA Res.">
        <title>Genome analysis of Candida subhashii reveals its hybrid nature and dual mitochondrial genome conformations.</title>
        <authorList>
            <person name="Mixao V."/>
            <person name="Hegedusova E."/>
            <person name="Saus E."/>
            <person name="Pryszcz L.P."/>
            <person name="Cillingova A."/>
            <person name="Nosek J."/>
            <person name="Gabaldon T."/>
        </authorList>
    </citation>
    <scope>NUCLEOTIDE SEQUENCE [LARGE SCALE GENOMIC DNA]</scope>
    <source>
        <strain evidence="3 4">CBS 10753</strain>
    </source>
</reference>
<sequence>MSLQFKKSNKARNLKLGLTAGVIVIASSYLVLNTFPHLKTSLYNYISGTKSEEEEEEEKVEGTNKDNEPIELNESGELPNGMMTQSIEQSYVNVAEWSDDNLKSYLIEKEVNPPDNASHDNLVTLVRTIQENPN</sequence>
<protein>
    <submittedName>
        <fullName evidence="3">Uncharacterized protein</fullName>
    </submittedName>
</protein>
<evidence type="ECO:0000256" key="2">
    <source>
        <dbReference type="SAM" id="Phobius"/>
    </source>
</evidence>